<sequence length="67" mass="7335">MSDYVGRQLITVTVPGTDMEAAAAALREKLAKYPDARVTALTQRSTSMWAGIFSQNIQLLAAIEYTE</sequence>
<dbReference type="AlphaFoldDB" id="A0A2M9D5E8"/>
<evidence type="ECO:0000313" key="1">
    <source>
        <dbReference type="EMBL" id="PJJ80945.1"/>
    </source>
</evidence>
<dbReference type="RefSeq" id="WP_100387679.1">
    <property type="nucleotide sequence ID" value="NZ_BMZU01000001.1"/>
</dbReference>
<name>A0A2M9D5E8_9MICO</name>
<protein>
    <submittedName>
        <fullName evidence="1">Uncharacterized protein</fullName>
    </submittedName>
</protein>
<dbReference type="EMBL" id="PGFH01000001">
    <property type="protein sequence ID" value="PJJ80945.1"/>
    <property type="molecule type" value="Genomic_DNA"/>
</dbReference>
<proteinExistence type="predicted"/>
<accession>A0A2M9D5E8</accession>
<evidence type="ECO:0000313" key="2">
    <source>
        <dbReference type="Proteomes" id="UP000231742"/>
    </source>
</evidence>
<gene>
    <name evidence="1" type="ORF">CLV85_0112</name>
</gene>
<comment type="caution">
    <text evidence="1">The sequence shown here is derived from an EMBL/GenBank/DDBJ whole genome shotgun (WGS) entry which is preliminary data.</text>
</comment>
<dbReference type="Proteomes" id="UP000231742">
    <property type="component" value="Unassembled WGS sequence"/>
</dbReference>
<reference evidence="1 2" key="1">
    <citation type="submission" date="2017-11" db="EMBL/GenBank/DDBJ databases">
        <title>Genomic Encyclopedia of Archaeal and Bacterial Type Strains, Phase II (KMG-II): From Individual Species to Whole Genera.</title>
        <authorList>
            <person name="Goeker M."/>
        </authorList>
    </citation>
    <scope>NUCLEOTIDE SEQUENCE [LARGE SCALE GENOMIC DNA]</scope>
    <source>
        <strain evidence="1 2">DSM 16400</strain>
    </source>
</reference>
<dbReference type="OrthoDB" id="9950315at2"/>
<keyword evidence="2" id="KW-1185">Reference proteome</keyword>
<organism evidence="1 2">
    <name type="scientific">Salinibacterium amurskyense</name>
    <dbReference type="NCBI Taxonomy" id="205941"/>
    <lineage>
        <taxon>Bacteria</taxon>
        <taxon>Bacillati</taxon>
        <taxon>Actinomycetota</taxon>
        <taxon>Actinomycetes</taxon>
        <taxon>Micrococcales</taxon>
        <taxon>Microbacteriaceae</taxon>
        <taxon>Salinibacterium</taxon>
    </lineage>
</organism>